<protein>
    <submittedName>
        <fullName evidence="1">Uncharacterized protein</fullName>
    </submittedName>
</protein>
<sequence length="100" mass="11479">MECEVVKGLAFLFCKFRPVTEYNEIANHFADCIYVHCYSTRLRLQENTSTSVNVPNLGFNTPVKGYQPSLSNQFSRQFAVDRLEGVEKLILDYLQQPALL</sequence>
<dbReference type="OrthoDB" id="999812at2759"/>
<dbReference type="Proteomes" id="UP000295252">
    <property type="component" value="Chromosome III"/>
</dbReference>
<dbReference type="OMA" id="CFRPITD"/>
<evidence type="ECO:0000313" key="1">
    <source>
        <dbReference type="EMBL" id="CDP16981.1"/>
    </source>
</evidence>
<dbReference type="Gramene" id="CDP16981">
    <property type="protein sequence ID" value="CDP16981"/>
    <property type="gene ID" value="GSCOC_T00004815001"/>
</dbReference>
<organism evidence="1 2">
    <name type="scientific">Coffea canephora</name>
    <name type="common">Robusta coffee</name>
    <dbReference type="NCBI Taxonomy" id="49390"/>
    <lineage>
        <taxon>Eukaryota</taxon>
        <taxon>Viridiplantae</taxon>
        <taxon>Streptophyta</taxon>
        <taxon>Embryophyta</taxon>
        <taxon>Tracheophyta</taxon>
        <taxon>Spermatophyta</taxon>
        <taxon>Magnoliopsida</taxon>
        <taxon>eudicotyledons</taxon>
        <taxon>Gunneridae</taxon>
        <taxon>Pentapetalae</taxon>
        <taxon>asterids</taxon>
        <taxon>lamiids</taxon>
        <taxon>Gentianales</taxon>
        <taxon>Rubiaceae</taxon>
        <taxon>Ixoroideae</taxon>
        <taxon>Gardenieae complex</taxon>
        <taxon>Bertiereae - Coffeeae clade</taxon>
        <taxon>Coffeeae</taxon>
        <taxon>Coffea</taxon>
    </lineage>
</organism>
<proteinExistence type="predicted"/>
<keyword evidence="2" id="KW-1185">Reference proteome</keyword>
<accession>A0A068V8K2</accession>
<dbReference type="STRING" id="49390.A0A068V8K2"/>
<dbReference type="EMBL" id="HG739225">
    <property type="protein sequence ID" value="CDP16981.1"/>
    <property type="molecule type" value="Genomic_DNA"/>
</dbReference>
<gene>
    <name evidence="1" type="ORF">GSCOC_T00004815001</name>
</gene>
<dbReference type="AlphaFoldDB" id="A0A068V8K2"/>
<dbReference type="PhylomeDB" id="A0A068V8K2"/>
<dbReference type="InParanoid" id="A0A068V8K2"/>
<name>A0A068V8K2_COFCA</name>
<evidence type="ECO:0000313" key="2">
    <source>
        <dbReference type="Proteomes" id="UP000295252"/>
    </source>
</evidence>
<reference evidence="2" key="1">
    <citation type="journal article" date="2014" name="Science">
        <title>The coffee genome provides insight into the convergent evolution of caffeine biosynthesis.</title>
        <authorList>
            <person name="Denoeud F."/>
            <person name="Carretero-Paulet L."/>
            <person name="Dereeper A."/>
            <person name="Droc G."/>
            <person name="Guyot R."/>
            <person name="Pietrella M."/>
            <person name="Zheng C."/>
            <person name="Alberti A."/>
            <person name="Anthony F."/>
            <person name="Aprea G."/>
            <person name="Aury J.M."/>
            <person name="Bento P."/>
            <person name="Bernard M."/>
            <person name="Bocs S."/>
            <person name="Campa C."/>
            <person name="Cenci A."/>
            <person name="Combes M.C."/>
            <person name="Crouzillat D."/>
            <person name="Da Silva C."/>
            <person name="Daddiego L."/>
            <person name="De Bellis F."/>
            <person name="Dussert S."/>
            <person name="Garsmeur O."/>
            <person name="Gayraud T."/>
            <person name="Guignon V."/>
            <person name="Jahn K."/>
            <person name="Jamilloux V."/>
            <person name="Joet T."/>
            <person name="Labadie K."/>
            <person name="Lan T."/>
            <person name="Leclercq J."/>
            <person name="Lepelley M."/>
            <person name="Leroy T."/>
            <person name="Li L.T."/>
            <person name="Librado P."/>
            <person name="Lopez L."/>
            <person name="Munoz A."/>
            <person name="Noel B."/>
            <person name="Pallavicini A."/>
            <person name="Perrotta G."/>
            <person name="Poncet V."/>
            <person name="Pot D."/>
            <person name="Priyono X."/>
            <person name="Rigoreau M."/>
            <person name="Rouard M."/>
            <person name="Rozas J."/>
            <person name="Tranchant-Dubreuil C."/>
            <person name="VanBuren R."/>
            <person name="Zhang Q."/>
            <person name="Andrade A.C."/>
            <person name="Argout X."/>
            <person name="Bertrand B."/>
            <person name="de Kochko A."/>
            <person name="Graziosi G."/>
            <person name="Henry R.J."/>
            <person name="Jayarama X."/>
            <person name="Ming R."/>
            <person name="Nagai C."/>
            <person name="Rounsley S."/>
            <person name="Sankoff D."/>
            <person name="Giuliano G."/>
            <person name="Albert V.A."/>
            <person name="Wincker P."/>
            <person name="Lashermes P."/>
        </authorList>
    </citation>
    <scope>NUCLEOTIDE SEQUENCE [LARGE SCALE GENOMIC DNA]</scope>
    <source>
        <strain evidence="2">cv. DH200-94</strain>
    </source>
</reference>